<reference evidence="2 3" key="1">
    <citation type="submission" date="2018-03" db="EMBL/GenBank/DDBJ databases">
        <title>Genomic Encyclopedia of Type Strains, Phase III (KMG-III): the genomes of soil and plant-associated and newly described type strains.</title>
        <authorList>
            <person name="Whitman W."/>
        </authorList>
    </citation>
    <scope>NUCLEOTIDE SEQUENCE [LARGE SCALE GENOMIC DNA]</scope>
    <source>
        <strain evidence="2 3">CGMCC 4.7125</strain>
    </source>
</reference>
<dbReference type="Proteomes" id="UP000238362">
    <property type="component" value="Unassembled WGS sequence"/>
</dbReference>
<sequence length="135" mass="14069">MTARRVFAIWLATTVAGAVLLALPDSSGAVVRISERHGPGVVDVLGMVVVLAGSAVLWWHLIRHRGLVVRGLGGRATAALLTTLVLALALVAWSVLADIGWWWVAGAGCAWAAQLVALRATAHPRSASAPGSRPR</sequence>
<feature type="transmembrane region" description="Helical" evidence="1">
    <location>
        <begin position="74"/>
        <end position="93"/>
    </location>
</feature>
<evidence type="ECO:0000256" key="1">
    <source>
        <dbReference type="SAM" id="Phobius"/>
    </source>
</evidence>
<keyword evidence="1" id="KW-1133">Transmembrane helix</keyword>
<organism evidence="2 3">
    <name type="scientific">Prauserella shujinwangii</name>
    <dbReference type="NCBI Taxonomy" id="1453103"/>
    <lineage>
        <taxon>Bacteria</taxon>
        <taxon>Bacillati</taxon>
        <taxon>Actinomycetota</taxon>
        <taxon>Actinomycetes</taxon>
        <taxon>Pseudonocardiales</taxon>
        <taxon>Pseudonocardiaceae</taxon>
        <taxon>Prauserella</taxon>
    </lineage>
</organism>
<proteinExistence type="predicted"/>
<name>A0A2T0LSI3_9PSEU</name>
<dbReference type="RefSeq" id="WP_106180023.1">
    <property type="nucleotide sequence ID" value="NZ_PVNH01000007.1"/>
</dbReference>
<evidence type="ECO:0000313" key="2">
    <source>
        <dbReference type="EMBL" id="PRX46630.1"/>
    </source>
</evidence>
<gene>
    <name evidence="2" type="ORF">B0I33_107207</name>
</gene>
<comment type="caution">
    <text evidence="2">The sequence shown here is derived from an EMBL/GenBank/DDBJ whole genome shotgun (WGS) entry which is preliminary data.</text>
</comment>
<evidence type="ECO:0000313" key="3">
    <source>
        <dbReference type="Proteomes" id="UP000238362"/>
    </source>
</evidence>
<protein>
    <submittedName>
        <fullName evidence="2">Uncharacterized protein</fullName>
    </submittedName>
</protein>
<keyword evidence="1" id="KW-0472">Membrane</keyword>
<feature type="transmembrane region" description="Helical" evidence="1">
    <location>
        <begin position="99"/>
        <end position="118"/>
    </location>
</feature>
<keyword evidence="3" id="KW-1185">Reference proteome</keyword>
<keyword evidence="1" id="KW-0812">Transmembrane</keyword>
<dbReference type="AlphaFoldDB" id="A0A2T0LSI3"/>
<accession>A0A2T0LSI3</accession>
<dbReference type="EMBL" id="PVNH01000007">
    <property type="protein sequence ID" value="PRX46630.1"/>
    <property type="molecule type" value="Genomic_DNA"/>
</dbReference>
<feature type="transmembrane region" description="Helical" evidence="1">
    <location>
        <begin position="44"/>
        <end position="62"/>
    </location>
</feature>